<dbReference type="PANTHER" id="PTHR14469">
    <property type="entry name" value="SARCOMA ANTIGEN NY-SAR-23"/>
    <property type="match status" value="1"/>
</dbReference>
<feature type="compositionally biased region" description="Basic residues" evidence="2">
    <location>
        <begin position="382"/>
        <end position="394"/>
    </location>
</feature>
<sequence>MVYLSASEARQLLHNKFVVVLGDSIQRAVYKDLVLLLQKDRLLTTDQLKTKYLEAILEELHSGEYAPDVFIMNSCLWDLSRYGQDSWKSYLENLASLFRRLDQMLPKECLLLWNTAMPVGEKITGGFALPELCTTSLHKDVVEANFHSYAEAQKHGFDVLDLHFHFRHSRKHRQRDGVHWNERVHRHLSQLLLAHVADAWGVDLPDRPDPVNEWLRGRPVRGRGGLGVERQPQASRDQHALLPLPTPPPLMSPLSCQPQLRFPPPTPPLAQTSLAFPIPQPHPMPLSQDMPHFLPPTQDSYSFSGQPPQSGHTSDYFHLDDPLPAHTEFAMEGNFMFSPQSYMPSAPTPCFQTPAPLVHRGFPRNPPYNPYTTWRRGAPVHWRSRRSRTSKKQASRVNTQ</sequence>
<dbReference type="OrthoDB" id="9975373at2759"/>
<organism evidence="3 4">
    <name type="scientific">Chrysochloris asiatica</name>
    <name type="common">Cape golden mole</name>
    <dbReference type="NCBI Taxonomy" id="185453"/>
    <lineage>
        <taxon>Eukaryota</taxon>
        <taxon>Metazoa</taxon>
        <taxon>Chordata</taxon>
        <taxon>Craniata</taxon>
        <taxon>Vertebrata</taxon>
        <taxon>Euteleostomi</taxon>
        <taxon>Mammalia</taxon>
        <taxon>Eutheria</taxon>
        <taxon>Afrotheria</taxon>
        <taxon>Chrysochloridae</taxon>
        <taxon>Chrysochlorinae</taxon>
        <taxon>Chrysochloris</taxon>
    </lineage>
</organism>
<dbReference type="InterPro" id="IPR036514">
    <property type="entry name" value="SGNH_hydro_sf"/>
</dbReference>
<dbReference type="Proteomes" id="UP000504623">
    <property type="component" value="Unplaced"/>
</dbReference>
<dbReference type="SUPFAM" id="SSF52266">
    <property type="entry name" value="SGNH hydrolase"/>
    <property type="match status" value="1"/>
</dbReference>
<evidence type="ECO:0000313" key="4">
    <source>
        <dbReference type="RefSeq" id="XP_006865413.1"/>
    </source>
</evidence>
<proteinExistence type="inferred from homology"/>
<evidence type="ECO:0000256" key="1">
    <source>
        <dbReference type="ARBA" id="ARBA00037957"/>
    </source>
</evidence>
<feature type="region of interest" description="Disordered" evidence="2">
    <location>
        <begin position="379"/>
        <end position="400"/>
    </location>
</feature>
<dbReference type="AlphaFoldDB" id="A0A9B0WQQ1"/>
<dbReference type="Gene3D" id="3.40.50.1110">
    <property type="entry name" value="SGNH hydrolase"/>
    <property type="match status" value="1"/>
</dbReference>
<evidence type="ECO:0000313" key="3">
    <source>
        <dbReference type="Proteomes" id="UP000504623"/>
    </source>
</evidence>
<reference evidence="4" key="1">
    <citation type="submission" date="2025-08" db="UniProtKB">
        <authorList>
            <consortium name="RefSeq"/>
        </authorList>
    </citation>
    <scope>IDENTIFICATION</scope>
    <source>
        <tissue evidence="4">Spleen</tissue>
    </source>
</reference>
<feature type="region of interest" description="Disordered" evidence="2">
    <location>
        <begin position="289"/>
        <end position="315"/>
    </location>
</feature>
<gene>
    <name evidence="4" type="primary">PCED1B</name>
</gene>
<name>A0A9B0WQQ1_CHRAS</name>
<comment type="similarity">
    <text evidence="1">Belongs to the PC-esterase family.</text>
</comment>
<accession>A0A9B0WQQ1</accession>
<feature type="region of interest" description="Disordered" evidence="2">
    <location>
        <begin position="215"/>
        <end position="268"/>
    </location>
</feature>
<evidence type="ECO:0000256" key="2">
    <source>
        <dbReference type="SAM" id="MobiDB-lite"/>
    </source>
</evidence>
<dbReference type="CTD" id="91523"/>
<dbReference type="PANTHER" id="PTHR14469:SF1">
    <property type="entry name" value="PC-ESTERASE DOMAIN-CONTAINING PROTEIN 1B"/>
    <property type="match status" value="1"/>
</dbReference>
<protein>
    <submittedName>
        <fullName evidence="4">PC-esterase domain-containing protein 1B</fullName>
    </submittedName>
</protein>
<keyword evidence="3" id="KW-1185">Reference proteome</keyword>
<feature type="compositionally biased region" description="Polar residues" evidence="2">
    <location>
        <begin position="297"/>
        <end position="313"/>
    </location>
</feature>
<dbReference type="GeneID" id="102813164"/>
<dbReference type="RefSeq" id="XP_006865413.1">
    <property type="nucleotide sequence ID" value="XM_006865351.1"/>
</dbReference>